<proteinExistence type="predicted"/>
<evidence type="ECO:0000313" key="1">
    <source>
        <dbReference type="EMBL" id="MBX69210.1"/>
    </source>
</evidence>
<dbReference type="EMBL" id="GGEC01088726">
    <property type="protein sequence ID" value="MBX69210.1"/>
    <property type="molecule type" value="Transcribed_RNA"/>
</dbReference>
<sequence>MMLVQEMDLPPFVQVTKTNVTKAYFHWIGFIALHNFCHQRLLTRFCILLAGTIRPYKDWHCLQRILIDQKLNASMMRC</sequence>
<reference evidence="1" key="1">
    <citation type="submission" date="2018-02" db="EMBL/GenBank/DDBJ databases">
        <title>Rhizophora mucronata_Transcriptome.</title>
        <authorList>
            <person name="Meera S.P."/>
            <person name="Sreeshan A."/>
            <person name="Augustine A."/>
        </authorList>
    </citation>
    <scope>NUCLEOTIDE SEQUENCE</scope>
    <source>
        <tissue evidence="1">Leaf</tissue>
    </source>
</reference>
<dbReference type="AlphaFoldDB" id="A0A2P2QQF6"/>
<protein>
    <submittedName>
        <fullName evidence="1">Uncharacterized protein</fullName>
    </submittedName>
</protein>
<organism evidence="1">
    <name type="scientific">Rhizophora mucronata</name>
    <name type="common">Asiatic mangrove</name>
    <dbReference type="NCBI Taxonomy" id="61149"/>
    <lineage>
        <taxon>Eukaryota</taxon>
        <taxon>Viridiplantae</taxon>
        <taxon>Streptophyta</taxon>
        <taxon>Embryophyta</taxon>
        <taxon>Tracheophyta</taxon>
        <taxon>Spermatophyta</taxon>
        <taxon>Magnoliopsida</taxon>
        <taxon>eudicotyledons</taxon>
        <taxon>Gunneridae</taxon>
        <taxon>Pentapetalae</taxon>
        <taxon>rosids</taxon>
        <taxon>fabids</taxon>
        <taxon>Malpighiales</taxon>
        <taxon>Rhizophoraceae</taxon>
        <taxon>Rhizophora</taxon>
    </lineage>
</organism>
<name>A0A2P2QQF6_RHIMU</name>
<accession>A0A2P2QQF6</accession>